<reference evidence="1 2" key="1">
    <citation type="journal article" date="2020" name="ISME J.">
        <title>Enrichment and physiological characterization of a novel comammox Nitrospira indicates ammonium inhibition of complete nitrification.</title>
        <authorList>
            <person name="Sakoula D."/>
            <person name="Koch H."/>
            <person name="Frank J."/>
            <person name="Jetten M.S.M."/>
            <person name="van Kessel M.A.H.J."/>
            <person name="Lucker S."/>
        </authorList>
    </citation>
    <scope>NUCLEOTIDE SEQUENCE [LARGE SCALE GENOMIC DNA]</scope>
    <source>
        <strain evidence="1">Comreactor17</strain>
    </source>
</reference>
<sequence>MTVLAPEGDETFELSSEAGAKLLAAIAEAERGETPSAADLLKQIRRFELAVVARATAPIDGFGRHVASHVARIRALQASGNLLWRGAPS</sequence>
<dbReference type="KEGG" id="nkf:Nkreftii_001817"/>
<evidence type="ECO:0000313" key="2">
    <source>
        <dbReference type="Proteomes" id="UP000593737"/>
    </source>
</evidence>
<organism evidence="1 2">
    <name type="scientific">Candidatus Nitrospira kreftii</name>
    <dbReference type="NCBI Taxonomy" id="2652173"/>
    <lineage>
        <taxon>Bacteria</taxon>
        <taxon>Pseudomonadati</taxon>
        <taxon>Nitrospirota</taxon>
        <taxon>Nitrospiria</taxon>
        <taxon>Nitrospirales</taxon>
        <taxon>Nitrospiraceae</taxon>
        <taxon>Nitrospira</taxon>
    </lineage>
</organism>
<protein>
    <submittedName>
        <fullName evidence="1">Uncharacterized protein</fullName>
    </submittedName>
</protein>
<accession>A0A7S8FDV6</accession>
<name>A0A7S8FDV6_9BACT</name>
<dbReference type="EMBL" id="CP047423">
    <property type="protein sequence ID" value="QPD04043.1"/>
    <property type="molecule type" value="Genomic_DNA"/>
</dbReference>
<evidence type="ECO:0000313" key="1">
    <source>
        <dbReference type="EMBL" id="QPD04043.1"/>
    </source>
</evidence>
<proteinExistence type="predicted"/>
<dbReference type="Proteomes" id="UP000593737">
    <property type="component" value="Chromosome"/>
</dbReference>
<gene>
    <name evidence="1" type="ORF">Nkreftii_001817</name>
</gene>
<dbReference type="AlphaFoldDB" id="A0A7S8FDV6"/>